<gene>
    <name evidence="12" type="ORF">SAMN04488023_1419</name>
</gene>
<evidence type="ECO:0000256" key="3">
    <source>
        <dbReference type="ARBA" id="ARBA00022553"/>
    </source>
</evidence>
<keyword evidence="5" id="KW-0547">Nucleotide-binding</keyword>
<organism evidence="12 13">
    <name type="scientific">Pedobacter rhizosphaerae</name>
    <dbReference type="NCBI Taxonomy" id="390241"/>
    <lineage>
        <taxon>Bacteria</taxon>
        <taxon>Pseudomonadati</taxon>
        <taxon>Bacteroidota</taxon>
        <taxon>Sphingobacteriia</taxon>
        <taxon>Sphingobacteriales</taxon>
        <taxon>Sphingobacteriaceae</taxon>
        <taxon>Pedobacter</taxon>
    </lineage>
</organism>
<evidence type="ECO:0000256" key="5">
    <source>
        <dbReference type="ARBA" id="ARBA00022741"/>
    </source>
</evidence>
<comment type="catalytic activity">
    <reaction evidence="1">
        <text>ATP + protein L-histidine = ADP + protein N-phospho-L-histidine.</text>
        <dbReference type="EC" id="2.7.13.3"/>
    </reaction>
</comment>
<dbReference type="Gene3D" id="1.25.40.10">
    <property type="entry name" value="Tetratricopeptide repeat domain"/>
    <property type="match status" value="2"/>
</dbReference>
<keyword evidence="7" id="KW-0067">ATP-binding</keyword>
<keyword evidence="10" id="KW-0732">Signal</keyword>
<reference evidence="12 13" key="1">
    <citation type="submission" date="2016-10" db="EMBL/GenBank/DDBJ databases">
        <authorList>
            <person name="de Groot N.N."/>
        </authorList>
    </citation>
    <scope>NUCLEOTIDE SEQUENCE [LARGE SCALE GENOMIC DNA]</scope>
    <source>
        <strain evidence="12 13">DSM 18610</strain>
    </source>
</reference>
<dbReference type="AlphaFoldDB" id="A0A1H9VCK8"/>
<evidence type="ECO:0000256" key="7">
    <source>
        <dbReference type="ARBA" id="ARBA00022840"/>
    </source>
</evidence>
<feature type="signal peptide" evidence="10">
    <location>
        <begin position="1"/>
        <end position="23"/>
    </location>
</feature>
<keyword evidence="3" id="KW-0597">Phosphoprotein</keyword>
<dbReference type="Gene3D" id="3.30.565.10">
    <property type="entry name" value="Histidine kinase-like ATPase, C-terminal domain"/>
    <property type="match status" value="1"/>
</dbReference>
<feature type="transmembrane region" description="Helical" evidence="9">
    <location>
        <begin position="560"/>
        <end position="583"/>
    </location>
</feature>
<evidence type="ECO:0000256" key="2">
    <source>
        <dbReference type="ARBA" id="ARBA00012438"/>
    </source>
</evidence>
<evidence type="ECO:0000256" key="8">
    <source>
        <dbReference type="SAM" id="Coils"/>
    </source>
</evidence>
<accession>A0A1H9VCK8</accession>
<name>A0A1H9VCK8_9SPHI</name>
<keyword evidence="8" id="KW-0175">Coiled coil</keyword>
<dbReference type="InterPro" id="IPR019734">
    <property type="entry name" value="TPR_rpt"/>
</dbReference>
<feature type="chain" id="PRO_5011520328" description="histidine kinase" evidence="10">
    <location>
        <begin position="24"/>
        <end position="822"/>
    </location>
</feature>
<dbReference type="SUPFAM" id="SSF55874">
    <property type="entry name" value="ATPase domain of HSP90 chaperone/DNA topoisomerase II/histidine kinase"/>
    <property type="match status" value="1"/>
</dbReference>
<evidence type="ECO:0000256" key="1">
    <source>
        <dbReference type="ARBA" id="ARBA00000085"/>
    </source>
</evidence>
<dbReference type="InterPro" id="IPR036890">
    <property type="entry name" value="HATPase_C_sf"/>
</dbReference>
<dbReference type="Gene3D" id="3.30.450.20">
    <property type="entry name" value="PAS domain"/>
    <property type="match status" value="1"/>
</dbReference>
<dbReference type="SMART" id="SM00387">
    <property type="entry name" value="HATPase_c"/>
    <property type="match status" value="1"/>
</dbReference>
<dbReference type="OrthoDB" id="1523170at2"/>
<keyword evidence="4" id="KW-0808">Transferase</keyword>
<evidence type="ECO:0000313" key="13">
    <source>
        <dbReference type="Proteomes" id="UP000199572"/>
    </source>
</evidence>
<dbReference type="EMBL" id="FOGG01000041">
    <property type="protein sequence ID" value="SES19309.1"/>
    <property type="molecule type" value="Genomic_DNA"/>
</dbReference>
<evidence type="ECO:0000256" key="4">
    <source>
        <dbReference type="ARBA" id="ARBA00022679"/>
    </source>
</evidence>
<keyword evidence="6 12" id="KW-0418">Kinase</keyword>
<dbReference type="Pfam" id="PF07568">
    <property type="entry name" value="HisKA_2"/>
    <property type="match status" value="1"/>
</dbReference>
<keyword evidence="9" id="KW-0812">Transmembrane</keyword>
<dbReference type="RefSeq" id="WP_090888572.1">
    <property type="nucleotide sequence ID" value="NZ_FOGG01000041.1"/>
</dbReference>
<keyword evidence="13" id="KW-1185">Reference proteome</keyword>
<dbReference type="Pfam" id="PF02518">
    <property type="entry name" value="HATPase_c"/>
    <property type="match status" value="1"/>
</dbReference>
<dbReference type="InterPro" id="IPR011990">
    <property type="entry name" value="TPR-like_helical_dom_sf"/>
</dbReference>
<evidence type="ECO:0000313" key="12">
    <source>
        <dbReference type="EMBL" id="SES19309.1"/>
    </source>
</evidence>
<sequence>MLKYLKVFLVLCLVCSSFQRLFAQTELKYTLPELRQLLKSSKTTADRINYQIRISNFYTFNKLYSRKNIDSAVYFAHAALQESAREPAGIWYGRSQLAMAKAKLVTNEIPFILNQIKARRNDIKIQLLIEVGTYYLYKPKEARKDLDSALLLLNQAIKLSKSASLPNLGHLAELYISDVYQERGENIRAKIAFATLIEKCSKAGDFKTAAAANSRWGDHQPLTQEKINYYQSASRLYKQIGDTQAYIGMEKAIADVQLNMGMLKEAERGLISVIQQYQALGYKNLQYTYDLLSVVNRLQGNLKESLFNTILAIKYMEITESDVSKGYFLSNLGSAYAELGNTAASVKAYQQSLEAMQYQNSEARATSLKMLSDGLIREGHIREVLSLTNIYAADSKTPLARVIFATIRGNAYKSLKKYNLAEKYYLQMIYWESKMQSNLFHSAESFYTIAQFYAMRKDFAKSNYYYNKVLALPKGVMPLSSIRNIYYNLYQADSAQNNLQSAIENYKNYKRINDSLVNARSNRDMQELLIQYQANQKEQDNELLRKESILQNNRLQRAEWLARVTVVGLFALLVIVGLSLYGYRNRRKANFLLISHQQEIEIKNNSLQNLIDKQAKLLLEKEWLIKEIHHRIKNNLQVITSLLNAQSNYLQNDAALAAIKDSQNRIQSISLIHQKLFQSDSVALINIHSYIVELMKFLCDTFHVNQRIQFEFNVPEIELDIIQAMPLGLIINEAITNIIKYAFPNHTKGKVIISFDDLENGFYLFSIADNGVGLPANSTTNTSTLGLTLIKGLGNQLGGEIEIKSDQGLKISLKFPALEKEA</sequence>
<evidence type="ECO:0000256" key="6">
    <source>
        <dbReference type="ARBA" id="ARBA00022777"/>
    </source>
</evidence>
<dbReference type="PROSITE" id="PS50109">
    <property type="entry name" value="HIS_KIN"/>
    <property type="match status" value="1"/>
</dbReference>
<dbReference type="PANTHER" id="PTHR41523">
    <property type="entry name" value="TWO-COMPONENT SYSTEM SENSOR PROTEIN"/>
    <property type="match status" value="1"/>
</dbReference>
<dbReference type="EC" id="2.7.13.3" evidence="2"/>
<dbReference type="GO" id="GO:0004673">
    <property type="term" value="F:protein histidine kinase activity"/>
    <property type="evidence" value="ECO:0007669"/>
    <property type="project" value="UniProtKB-EC"/>
</dbReference>
<protein>
    <recommendedName>
        <fullName evidence="2">histidine kinase</fullName>
        <ecNumber evidence="2">2.7.13.3</ecNumber>
    </recommendedName>
</protein>
<feature type="domain" description="Histidine kinase" evidence="11">
    <location>
        <begin position="627"/>
        <end position="819"/>
    </location>
</feature>
<proteinExistence type="predicted"/>
<feature type="coiled-coil region" evidence="8">
    <location>
        <begin position="492"/>
        <end position="542"/>
    </location>
</feature>
<dbReference type="SUPFAM" id="SSF48452">
    <property type="entry name" value="TPR-like"/>
    <property type="match status" value="2"/>
</dbReference>
<dbReference type="PANTHER" id="PTHR41523:SF8">
    <property type="entry name" value="ETHYLENE RESPONSE SENSOR PROTEIN"/>
    <property type="match status" value="1"/>
</dbReference>
<dbReference type="InterPro" id="IPR011495">
    <property type="entry name" value="Sig_transdc_His_kin_sub2_dim/P"/>
</dbReference>
<evidence type="ECO:0000256" key="9">
    <source>
        <dbReference type="SAM" id="Phobius"/>
    </source>
</evidence>
<keyword evidence="9" id="KW-0472">Membrane</keyword>
<dbReference type="Proteomes" id="UP000199572">
    <property type="component" value="Unassembled WGS sequence"/>
</dbReference>
<evidence type="ECO:0000259" key="11">
    <source>
        <dbReference type="PROSITE" id="PS50109"/>
    </source>
</evidence>
<dbReference type="InterPro" id="IPR005467">
    <property type="entry name" value="His_kinase_dom"/>
</dbReference>
<dbReference type="STRING" id="390241.SAMN04488023_1419"/>
<evidence type="ECO:0000256" key="10">
    <source>
        <dbReference type="SAM" id="SignalP"/>
    </source>
</evidence>
<dbReference type="GO" id="GO:0005524">
    <property type="term" value="F:ATP binding"/>
    <property type="evidence" value="ECO:0007669"/>
    <property type="project" value="UniProtKB-KW"/>
</dbReference>
<dbReference type="InterPro" id="IPR003594">
    <property type="entry name" value="HATPase_dom"/>
</dbReference>
<dbReference type="SMART" id="SM00028">
    <property type="entry name" value="TPR"/>
    <property type="match status" value="3"/>
</dbReference>
<keyword evidence="9" id="KW-1133">Transmembrane helix</keyword>